<dbReference type="Proteomes" id="UP000014760">
    <property type="component" value="Unassembled WGS sequence"/>
</dbReference>
<proteinExistence type="predicted"/>
<dbReference type="PANTHER" id="PTHR31497">
    <property type="entry name" value="AUTOCRINE PROLIFERATION REPRESSOR PROTEIN A"/>
    <property type="match status" value="1"/>
</dbReference>
<dbReference type="InterPro" id="IPR009199">
    <property type="entry name" value="PhoPQ-act_pathogen-rel_PqaA"/>
</dbReference>
<dbReference type="AlphaFoldDB" id="R7TF80"/>
<reference evidence="3" key="1">
    <citation type="submission" date="2012-12" db="EMBL/GenBank/DDBJ databases">
        <authorList>
            <person name="Hellsten U."/>
            <person name="Grimwood J."/>
            <person name="Chapman J.A."/>
            <person name="Shapiro H."/>
            <person name="Aerts A."/>
            <person name="Otillar R.P."/>
            <person name="Terry A.Y."/>
            <person name="Boore J.L."/>
            <person name="Simakov O."/>
            <person name="Marletaz F."/>
            <person name="Cho S.-J."/>
            <person name="Edsinger-Gonzales E."/>
            <person name="Havlak P."/>
            <person name="Kuo D.-H."/>
            <person name="Larsson T."/>
            <person name="Lv J."/>
            <person name="Arendt D."/>
            <person name="Savage R."/>
            <person name="Osoegawa K."/>
            <person name="de Jong P."/>
            <person name="Lindberg D.R."/>
            <person name="Seaver E.C."/>
            <person name="Weisblat D.A."/>
            <person name="Putnam N.H."/>
            <person name="Grigoriev I.V."/>
            <person name="Rokhsar D.S."/>
        </authorList>
    </citation>
    <scope>NUCLEOTIDE SEQUENCE</scope>
    <source>
        <strain evidence="3">I ESC-2004</strain>
    </source>
</reference>
<sequence>MTSQKWLDETQVDKSIWWHMVGIIIPDEINDLERAWVFTEGGSNSESTTPPDYHDISNILGATISSNVGMIGGYVMQNPNTPIVFADDPSQRRRGEDALYAWTWRSYLNNPNPDPEVIIRMPMTKTHKRGLDIIAEVAKEKIPETNIDKFIVTGASKRGWTALSLAAVDPRVEMCLNIVFTVLNIKEVQCQTPCLEIEMSFSQTLIRHQQALDGGWSWALEPFFDEDIFKDLKNPKMEEVFEVEDVLHYKERLTIPKIFILATGDEFCMPQDLDTYWDDLPDPKYIMCVHCIIKGIHIPIPYIYSRMNPNAQHSAFPHYVRIMETMQGAMLSLMRDEAIPSVSWRKGTSETGGFIEAWMDPAPEEIRCSRAETVNTTRRDFRLLQGYPDLTLQPVWWNWTDVQEVASGHYLYEEENLEDGRWTGFFMQGRWTGPDENRMYLTTALQITPDDFPGEPCFDEDSCSGELV</sequence>
<dbReference type="OMA" id="NDSHTHY"/>
<accession>R7TF80</accession>
<dbReference type="InterPro" id="IPR029058">
    <property type="entry name" value="AB_hydrolase_fold"/>
</dbReference>
<dbReference type="EnsemblMetazoa" id="CapteT193693">
    <property type="protein sequence ID" value="CapteP193693"/>
    <property type="gene ID" value="CapteG193693"/>
</dbReference>
<protein>
    <submittedName>
        <fullName evidence="1 2">Uncharacterized protein</fullName>
    </submittedName>
</protein>
<dbReference type="PANTHER" id="PTHR31497:SF0">
    <property type="entry name" value="AUTOCRINE PROLIFERATION REPRESSOR PROTEIN A"/>
    <property type="match status" value="1"/>
</dbReference>
<dbReference type="EMBL" id="KB311229">
    <property type="protein sequence ID" value="ELT89701.1"/>
    <property type="molecule type" value="Genomic_DNA"/>
</dbReference>
<dbReference type="Gene3D" id="3.40.50.1820">
    <property type="entry name" value="alpha/beta hydrolase"/>
    <property type="match status" value="1"/>
</dbReference>
<reference evidence="1 3" key="2">
    <citation type="journal article" date="2013" name="Nature">
        <title>Insights into bilaterian evolution from three spiralian genomes.</title>
        <authorList>
            <person name="Simakov O."/>
            <person name="Marletaz F."/>
            <person name="Cho S.J."/>
            <person name="Edsinger-Gonzales E."/>
            <person name="Havlak P."/>
            <person name="Hellsten U."/>
            <person name="Kuo D.H."/>
            <person name="Larsson T."/>
            <person name="Lv J."/>
            <person name="Arendt D."/>
            <person name="Savage R."/>
            <person name="Osoegawa K."/>
            <person name="de Jong P."/>
            <person name="Grimwood J."/>
            <person name="Chapman J.A."/>
            <person name="Shapiro H."/>
            <person name="Aerts A."/>
            <person name="Otillar R.P."/>
            <person name="Terry A.Y."/>
            <person name="Boore J.L."/>
            <person name="Grigoriev I.V."/>
            <person name="Lindberg D.R."/>
            <person name="Seaver E.C."/>
            <person name="Weisblat D.A."/>
            <person name="Putnam N.H."/>
            <person name="Rokhsar D.S."/>
        </authorList>
    </citation>
    <scope>NUCLEOTIDE SEQUENCE</scope>
    <source>
        <strain evidence="1 3">I ESC-2004</strain>
    </source>
</reference>
<dbReference type="EMBL" id="AMQN01003221">
    <property type="status" value="NOT_ANNOTATED_CDS"/>
    <property type="molecule type" value="Genomic_DNA"/>
</dbReference>
<evidence type="ECO:0000313" key="3">
    <source>
        <dbReference type="Proteomes" id="UP000014760"/>
    </source>
</evidence>
<evidence type="ECO:0000313" key="1">
    <source>
        <dbReference type="EMBL" id="ELT89701.1"/>
    </source>
</evidence>
<keyword evidence="3" id="KW-1185">Reference proteome</keyword>
<dbReference type="SUPFAM" id="SSF53474">
    <property type="entry name" value="alpha/beta-Hydrolases"/>
    <property type="match status" value="1"/>
</dbReference>
<dbReference type="HOGENOM" id="CLU_036488_1_0_1"/>
<reference evidence="2" key="3">
    <citation type="submission" date="2015-06" db="UniProtKB">
        <authorList>
            <consortium name="EnsemblMetazoa"/>
        </authorList>
    </citation>
    <scope>IDENTIFICATION</scope>
</reference>
<dbReference type="Pfam" id="PF10142">
    <property type="entry name" value="PhoPQ_related"/>
    <property type="match status" value="1"/>
</dbReference>
<evidence type="ECO:0000313" key="2">
    <source>
        <dbReference type="EnsemblMetazoa" id="CapteP193693"/>
    </source>
</evidence>
<organism evidence="1">
    <name type="scientific">Capitella teleta</name>
    <name type="common">Polychaete worm</name>
    <dbReference type="NCBI Taxonomy" id="283909"/>
    <lineage>
        <taxon>Eukaryota</taxon>
        <taxon>Metazoa</taxon>
        <taxon>Spiralia</taxon>
        <taxon>Lophotrochozoa</taxon>
        <taxon>Annelida</taxon>
        <taxon>Polychaeta</taxon>
        <taxon>Sedentaria</taxon>
        <taxon>Scolecida</taxon>
        <taxon>Capitellidae</taxon>
        <taxon>Capitella</taxon>
    </lineage>
</organism>
<gene>
    <name evidence="1" type="ORF">CAPTEDRAFT_193693</name>
</gene>
<name>R7TF80_CAPTE</name>
<dbReference type="OrthoDB" id="2020799at2759"/>